<reference evidence="1 2" key="1">
    <citation type="journal article" date="2024" name="BMC Biol.">
        <title>Comparative genomics of Ascetosporea gives new insight into the evolutionary basis for animal parasitism in Rhizaria.</title>
        <authorList>
            <person name="Hiltunen Thoren M."/>
            <person name="Onut-Brannstrom I."/>
            <person name="Alfjorden A."/>
            <person name="Peckova H."/>
            <person name="Swords F."/>
            <person name="Hooper C."/>
            <person name="Holzer A.S."/>
            <person name="Bass D."/>
            <person name="Burki F."/>
        </authorList>
    </citation>
    <scope>NUCLEOTIDE SEQUENCE [LARGE SCALE GENOMIC DNA]</scope>
    <source>
        <strain evidence="1">20-A016</strain>
    </source>
</reference>
<keyword evidence="2" id="KW-1185">Reference proteome</keyword>
<sequence length="98" mass="11058">MTFSQEPRLRIHRNLCHCLKTINPRLHCILPYKAKAYHRPQQFIDYTVTTAVNAAAATTCNIKCTGNSCVTTNIWNDYCTSAATKVIVNQRDSTTPVQ</sequence>
<evidence type="ECO:0000313" key="2">
    <source>
        <dbReference type="Proteomes" id="UP001439008"/>
    </source>
</evidence>
<protein>
    <recommendedName>
        <fullName evidence="3">Phlebovirus glycoprotein G2 fusion domain-containing protein</fullName>
    </recommendedName>
</protein>
<dbReference type="EMBL" id="JBDODL010002923">
    <property type="protein sequence ID" value="MES1922484.1"/>
    <property type="molecule type" value="Genomic_DNA"/>
</dbReference>
<gene>
    <name evidence="1" type="ORF">MHBO_004002</name>
</gene>
<organism evidence="1 2">
    <name type="scientific">Bonamia ostreae</name>
    <dbReference type="NCBI Taxonomy" id="126728"/>
    <lineage>
        <taxon>Eukaryota</taxon>
        <taxon>Sar</taxon>
        <taxon>Rhizaria</taxon>
        <taxon>Endomyxa</taxon>
        <taxon>Ascetosporea</taxon>
        <taxon>Haplosporida</taxon>
        <taxon>Bonamia</taxon>
    </lineage>
</organism>
<evidence type="ECO:0000313" key="1">
    <source>
        <dbReference type="EMBL" id="MES1922484.1"/>
    </source>
</evidence>
<name>A0ABV2ASN1_9EUKA</name>
<evidence type="ECO:0008006" key="3">
    <source>
        <dbReference type="Google" id="ProtNLM"/>
    </source>
</evidence>
<comment type="caution">
    <text evidence="1">The sequence shown here is derived from an EMBL/GenBank/DDBJ whole genome shotgun (WGS) entry which is preliminary data.</text>
</comment>
<dbReference type="Proteomes" id="UP001439008">
    <property type="component" value="Unassembled WGS sequence"/>
</dbReference>
<proteinExistence type="predicted"/>
<accession>A0ABV2ASN1</accession>